<dbReference type="Pfam" id="PF01204">
    <property type="entry name" value="Trehalase"/>
    <property type="match status" value="1"/>
</dbReference>
<dbReference type="Gene3D" id="1.50.10.10">
    <property type="match status" value="1"/>
</dbReference>
<evidence type="ECO:0000313" key="5">
    <source>
        <dbReference type="Proteomes" id="UP000824120"/>
    </source>
</evidence>
<keyword evidence="3" id="KW-0732">Signal</keyword>
<comment type="catalytic activity">
    <reaction evidence="2">
        <text>alpha,alpha-trehalose + H2O = alpha-D-glucose + beta-D-glucose</text>
        <dbReference type="Rhea" id="RHEA:32675"/>
        <dbReference type="ChEBI" id="CHEBI:15377"/>
        <dbReference type="ChEBI" id="CHEBI:15903"/>
        <dbReference type="ChEBI" id="CHEBI:16551"/>
        <dbReference type="ChEBI" id="CHEBI:17925"/>
        <dbReference type="EC" id="3.2.1.28"/>
    </reaction>
</comment>
<dbReference type="InterPro" id="IPR008928">
    <property type="entry name" value="6-hairpin_glycosidase_sf"/>
</dbReference>
<keyword evidence="2" id="KW-0378">Hydrolase</keyword>
<dbReference type="InterPro" id="IPR012341">
    <property type="entry name" value="6hp_glycosidase-like_sf"/>
</dbReference>
<name>A0A9J5XYN5_SOLCO</name>
<evidence type="ECO:0000256" key="2">
    <source>
        <dbReference type="RuleBase" id="RU361180"/>
    </source>
</evidence>
<dbReference type="InterPro" id="IPR001661">
    <property type="entry name" value="Glyco_hydro_37"/>
</dbReference>
<organism evidence="4 5">
    <name type="scientific">Solanum commersonii</name>
    <name type="common">Commerson's wild potato</name>
    <name type="synonym">Commerson's nightshade</name>
    <dbReference type="NCBI Taxonomy" id="4109"/>
    <lineage>
        <taxon>Eukaryota</taxon>
        <taxon>Viridiplantae</taxon>
        <taxon>Streptophyta</taxon>
        <taxon>Embryophyta</taxon>
        <taxon>Tracheophyta</taxon>
        <taxon>Spermatophyta</taxon>
        <taxon>Magnoliopsida</taxon>
        <taxon>eudicotyledons</taxon>
        <taxon>Gunneridae</taxon>
        <taxon>Pentapetalae</taxon>
        <taxon>asterids</taxon>
        <taxon>lamiids</taxon>
        <taxon>Solanales</taxon>
        <taxon>Solanaceae</taxon>
        <taxon>Solanoideae</taxon>
        <taxon>Solaneae</taxon>
        <taxon>Solanum</taxon>
    </lineage>
</organism>
<dbReference type="Proteomes" id="UP000824120">
    <property type="component" value="Chromosome 8"/>
</dbReference>
<keyword evidence="2" id="KW-0326">Glycosidase</keyword>
<dbReference type="OrthoDB" id="3542292at2759"/>
<evidence type="ECO:0000256" key="3">
    <source>
        <dbReference type="SAM" id="SignalP"/>
    </source>
</evidence>
<evidence type="ECO:0000313" key="4">
    <source>
        <dbReference type="EMBL" id="KAG5593459.1"/>
    </source>
</evidence>
<dbReference type="AlphaFoldDB" id="A0A9J5XYN5"/>
<feature type="signal peptide" evidence="3">
    <location>
        <begin position="1"/>
        <end position="19"/>
    </location>
</feature>
<dbReference type="PRINTS" id="PR00744">
    <property type="entry name" value="GLHYDRLASE37"/>
</dbReference>
<dbReference type="PANTHER" id="PTHR23403">
    <property type="entry name" value="TREHALASE"/>
    <property type="match status" value="1"/>
</dbReference>
<comment type="caution">
    <text evidence="4">The sequence shown here is derived from an EMBL/GenBank/DDBJ whole genome shotgun (WGS) entry which is preliminary data.</text>
</comment>
<protein>
    <recommendedName>
        <fullName evidence="2">Trehalase</fullName>
        <ecNumber evidence="2">3.2.1.28</ecNumber>
    </recommendedName>
    <alternativeName>
        <fullName evidence="2">Alpha-trehalose glucohydrolase</fullName>
    </alternativeName>
</protein>
<dbReference type="EMBL" id="JACXVP010000008">
    <property type="protein sequence ID" value="KAG5593459.1"/>
    <property type="molecule type" value="Genomic_DNA"/>
</dbReference>
<gene>
    <name evidence="4" type="ORF">H5410_043973</name>
</gene>
<reference evidence="4 5" key="1">
    <citation type="submission" date="2020-09" db="EMBL/GenBank/DDBJ databases">
        <title>De no assembly of potato wild relative species, Solanum commersonii.</title>
        <authorList>
            <person name="Cho K."/>
        </authorList>
    </citation>
    <scope>NUCLEOTIDE SEQUENCE [LARGE SCALE GENOMIC DNA]</scope>
    <source>
        <strain evidence="4">LZ3.2</strain>
        <tissue evidence="4">Leaf</tissue>
    </source>
</reference>
<comment type="similarity">
    <text evidence="1 2">Belongs to the glycosyl hydrolase 37 family.</text>
</comment>
<dbReference type="GO" id="GO:0005993">
    <property type="term" value="P:trehalose catabolic process"/>
    <property type="evidence" value="ECO:0007669"/>
    <property type="project" value="TreeGrafter"/>
</dbReference>
<keyword evidence="5" id="KW-1185">Reference proteome</keyword>
<dbReference type="SUPFAM" id="SSF48208">
    <property type="entry name" value="Six-hairpin glycosidases"/>
    <property type="match status" value="1"/>
</dbReference>
<accession>A0A9J5XYN5</accession>
<dbReference type="EC" id="3.2.1.28" evidence="2"/>
<proteinExistence type="inferred from homology"/>
<evidence type="ECO:0000256" key="1">
    <source>
        <dbReference type="ARBA" id="ARBA00005615"/>
    </source>
</evidence>
<sequence>MGKAIIFMIFTMSMNMIKAETCKSIDKGPVIPTTPLVIFLEKVQEAALQTYGHKGFDAKLFVDMSLRENLSETVEAFNKLPRIVNGSILKSDLDGFIGSYLSSPDKDLVYVEPMDFVAEPEGFLPKVKNSEVRAWALEVHALWKNLSRKVADHVLEKPELYTLLPLKNPVIIPGSRFKEVYYWDSYWVIRGLLAGKMYETAKGIVTNLVSLIDQFGYPPVLATMIVGIFNQTGDLNLVRRSLPALLKENHFWNSGIHKVTIQDAQGSNHSLSRYYAMWNKPRPESSTIDSETASVLPNICEKRELYRELASAAESGWDFSSRWMSNGSDLTTTSTTSILPVDLNAFLLKMERDIAFLANLVGESSTASHFTEAAQNRQKAINCIFWNAEMGQWLDYWLTNSDTSEVDIYKWEDLHQNKKSFASNFVPLWTEISCSDNNITTQKVVQSLMSSGLLQPAGIAMTLDFPNGWPPLQHIIIEGLLRSGLEEARTLAKDIAIRWLRTNYVTYKKTGAMYEKYDVTKCGAYGGGGEYMSQTGFGWSNGVVLALLEEFGWPEDLKIDC</sequence>
<dbReference type="PANTHER" id="PTHR23403:SF1">
    <property type="entry name" value="TREHALASE"/>
    <property type="match status" value="1"/>
</dbReference>
<feature type="chain" id="PRO_5039916616" description="Trehalase" evidence="3">
    <location>
        <begin position="20"/>
        <end position="561"/>
    </location>
</feature>
<dbReference type="GO" id="GO:0004555">
    <property type="term" value="F:alpha,alpha-trehalase activity"/>
    <property type="evidence" value="ECO:0007669"/>
    <property type="project" value="UniProtKB-EC"/>
</dbReference>